<evidence type="ECO:0000313" key="3">
    <source>
        <dbReference type="Proteomes" id="UP000886886"/>
    </source>
</evidence>
<dbReference type="InterPro" id="IPR010982">
    <property type="entry name" value="Lambda_DNA-bd_dom_sf"/>
</dbReference>
<protein>
    <submittedName>
        <fullName evidence="2">Helix-turn-helix transcriptional regulator</fullName>
    </submittedName>
</protein>
<reference evidence="2" key="1">
    <citation type="submission" date="2020-10" db="EMBL/GenBank/DDBJ databases">
        <authorList>
            <person name="Gilroy R."/>
        </authorList>
    </citation>
    <scope>NUCLEOTIDE SEQUENCE</scope>
    <source>
        <strain evidence="2">ChiSjej3B21-11622</strain>
    </source>
</reference>
<dbReference type="AlphaFoldDB" id="A0A9D0ZVM5"/>
<dbReference type="EMBL" id="DVFT01000128">
    <property type="protein sequence ID" value="HIQ96609.1"/>
    <property type="molecule type" value="Genomic_DNA"/>
</dbReference>
<dbReference type="SUPFAM" id="SSF47413">
    <property type="entry name" value="lambda repressor-like DNA-binding domains"/>
    <property type="match status" value="1"/>
</dbReference>
<name>A0A9D0ZVM5_9FIRM</name>
<dbReference type="CDD" id="cd00093">
    <property type="entry name" value="HTH_XRE"/>
    <property type="match status" value="1"/>
</dbReference>
<gene>
    <name evidence="2" type="ORF">IAB26_08605</name>
</gene>
<accession>A0A9D0ZVM5</accession>
<dbReference type="Pfam" id="PF01381">
    <property type="entry name" value="HTH_3"/>
    <property type="match status" value="1"/>
</dbReference>
<dbReference type="Gene3D" id="1.10.260.40">
    <property type="entry name" value="lambda repressor-like DNA-binding domains"/>
    <property type="match status" value="1"/>
</dbReference>
<sequence>MPSPTFVAAEKERALIDEVIRIRKQENLSQNELAARTGNKQQAISRIEKKEHSPSLKLFCGMINALGYDIKLVKKEF</sequence>
<feature type="domain" description="HTH cro/C1-type" evidence="1">
    <location>
        <begin position="19"/>
        <end position="73"/>
    </location>
</feature>
<evidence type="ECO:0000313" key="2">
    <source>
        <dbReference type="EMBL" id="HIQ96609.1"/>
    </source>
</evidence>
<dbReference type="PROSITE" id="PS50943">
    <property type="entry name" value="HTH_CROC1"/>
    <property type="match status" value="1"/>
</dbReference>
<dbReference type="GO" id="GO:0003677">
    <property type="term" value="F:DNA binding"/>
    <property type="evidence" value="ECO:0007669"/>
    <property type="project" value="InterPro"/>
</dbReference>
<dbReference type="SMART" id="SM00530">
    <property type="entry name" value="HTH_XRE"/>
    <property type="match status" value="1"/>
</dbReference>
<proteinExistence type="predicted"/>
<dbReference type="InterPro" id="IPR001387">
    <property type="entry name" value="Cro/C1-type_HTH"/>
</dbReference>
<comment type="caution">
    <text evidence="2">The sequence shown here is derived from an EMBL/GenBank/DDBJ whole genome shotgun (WGS) entry which is preliminary data.</text>
</comment>
<evidence type="ECO:0000259" key="1">
    <source>
        <dbReference type="PROSITE" id="PS50943"/>
    </source>
</evidence>
<dbReference type="Proteomes" id="UP000886886">
    <property type="component" value="Unassembled WGS sequence"/>
</dbReference>
<organism evidence="2 3">
    <name type="scientific">Candidatus Limivivens merdigallinarum</name>
    <dbReference type="NCBI Taxonomy" id="2840859"/>
    <lineage>
        <taxon>Bacteria</taxon>
        <taxon>Bacillati</taxon>
        <taxon>Bacillota</taxon>
        <taxon>Clostridia</taxon>
        <taxon>Lachnospirales</taxon>
        <taxon>Lachnospiraceae</taxon>
        <taxon>Lachnospiraceae incertae sedis</taxon>
        <taxon>Candidatus Limivivens</taxon>
    </lineage>
</organism>
<reference evidence="2" key="2">
    <citation type="journal article" date="2021" name="PeerJ">
        <title>Extensive microbial diversity within the chicken gut microbiome revealed by metagenomics and culture.</title>
        <authorList>
            <person name="Gilroy R."/>
            <person name="Ravi A."/>
            <person name="Getino M."/>
            <person name="Pursley I."/>
            <person name="Horton D.L."/>
            <person name="Alikhan N.F."/>
            <person name="Baker D."/>
            <person name="Gharbi K."/>
            <person name="Hall N."/>
            <person name="Watson M."/>
            <person name="Adriaenssens E.M."/>
            <person name="Foster-Nyarko E."/>
            <person name="Jarju S."/>
            <person name="Secka A."/>
            <person name="Antonio M."/>
            <person name="Oren A."/>
            <person name="Chaudhuri R.R."/>
            <person name="La Ragione R."/>
            <person name="Hildebrand F."/>
            <person name="Pallen M.J."/>
        </authorList>
    </citation>
    <scope>NUCLEOTIDE SEQUENCE</scope>
    <source>
        <strain evidence="2">ChiSjej3B21-11622</strain>
    </source>
</reference>